<evidence type="ECO:0000313" key="2">
    <source>
        <dbReference type="Proteomes" id="UP001603857"/>
    </source>
</evidence>
<dbReference type="AlphaFoldDB" id="A0ABD1MKY3"/>
<reference evidence="1 2" key="1">
    <citation type="submission" date="2024-08" db="EMBL/GenBank/DDBJ databases">
        <title>Insights into the chromosomal genome structure of Flemingia macrophylla.</title>
        <authorList>
            <person name="Ding Y."/>
            <person name="Zhao Y."/>
            <person name="Bi W."/>
            <person name="Wu M."/>
            <person name="Zhao G."/>
            <person name="Gong Y."/>
            <person name="Li W."/>
            <person name="Zhang P."/>
        </authorList>
    </citation>
    <scope>NUCLEOTIDE SEQUENCE [LARGE SCALE GENOMIC DNA]</scope>
    <source>
        <strain evidence="1">DYQJB</strain>
        <tissue evidence="1">Leaf</tissue>
    </source>
</reference>
<dbReference type="PANTHER" id="PTHR47869:SF2">
    <property type="entry name" value="OS03G0410700 PROTEIN"/>
    <property type="match status" value="1"/>
</dbReference>
<accession>A0ABD1MKY3</accession>
<sequence length="87" mass="9504">MWRRNSGIGDLLGNFSENVRVRTKTAEKSCGARGSISKQDAAFVCVAALNYVPQTGFTFEAANGDNKVSDWKECLATVMEKASQQLQ</sequence>
<name>A0ABD1MKY3_9FABA</name>
<protein>
    <submittedName>
        <fullName evidence="1">Uncharacterized protein</fullName>
    </submittedName>
</protein>
<keyword evidence="2" id="KW-1185">Reference proteome</keyword>
<dbReference type="PANTHER" id="PTHR47869">
    <property type="entry name" value="OS03G0410700 PROTEIN"/>
    <property type="match status" value="1"/>
</dbReference>
<dbReference type="Proteomes" id="UP001603857">
    <property type="component" value="Unassembled WGS sequence"/>
</dbReference>
<comment type="caution">
    <text evidence="1">The sequence shown here is derived from an EMBL/GenBank/DDBJ whole genome shotgun (WGS) entry which is preliminary data.</text>
</comment>
<gene>
    <name evidence="1" type="ORF">Fmac_010917</name>
</gene>
<dbReference type="EMBL" id="JBGMDY010000004">
    <property type="protein sequence ID" value="KAL2336471.1"/>
    <property type="molecule type" value="Genomic_DNA"/>
</dbReference>
<evidence type="ECO:0000313" key="1">
    <source>
        <dbReference type="EMBL" id="KAL2336471.1"/>
    </source>
</evidence>
<organism evidence="1 2">
    <name type="scientific">Flemingia macrophylla</name>
    <dbReference type="NCBI Taxonomy" id="520843"/>
    <lineage>
        <taxon>Eukaryota</taxon>
        <taxon>Viridiplantae</taxon>
        <taxon>Streptophyta</taxon>
        <taxon>Embryophyta</taxon>
        <taxon>Tracheophyta</taxon>
        <taxon>Spermatophyta</taxon>
        <taxon>Magnoliopsida</taxon>
        <taxon>eudicotyledons</taxon>
        <taxon>Gunneridae</taxon>
        <taxon>Pentapetalae</taxon>
        <taxon>rosids</taxon>
        <taxon>fabids</taxon>
        <taxon>Fabales</taxon>
        <taxon>Fabaceae</taxon>
        <taxon>Papilionoideae</taxon>
        <taxon>50 kb inversion clade</taxon>
        <taxon>NPAAA clade</taxon>
        <taxon>indigoferoid/millettioid clade</taxon>
        <taxon>Phaseoleae</taxon>
        <taxon>Flemingia</taxon>
    </lineage>
</organism>
<proteinExistence type="predicted"/>